<reference evidence="2 3" key="1">
    <citation type="submission" date="2017-01" db="EMBL/GenBank/DDBJ databases">
        <title>A new Hymenobacter.</title>
        <authorList>
            <person name="Liang Y."/>
            <person name="Feng F."/>
        </authorList>
    </citation>
    <scope>NUCLEOTIDE SEQUENCE [LARGE SCALE GENOMIC DNA]</scope>
    <source>
        <strain evidence="2">MIMBbqt21</strain>
    </source>
</reference>
<sequence length="292" mass="30978">MKIVVTGSLGNISKPLVESLAQKGHAITVVSSKPEKQEAIEALGATAAIGSVEDAAFLTTAFSGADAVYLMIPPNFTEADQIAYYRRLGSNYVHAIRQTGVKRVVGLSSWGAHLDKGTGPILGSHHVEGLLNELTDVALTHLRPTSFYTNLYGFVSMIKGAGFIGANYGGDDKVAMVHPRDIADAAAEELTTAAATGQRIRYVSSDECTCNEAARALGAAIGKPDLAWVLFTDQQMQENLEKNGVPAPVATGVVELYASIHNGRLGEDYELHKPAMGKVKLADFAKEFAAAF</sequence>
<feature type="domain" description="NmrA-like" evidence="1">
    <location>
        <begin position="2"/>
        <end position="229"/>
    </location>
</feature>
<comment type="caution">
    <text evidence="2">The sequence shown here is derived from an EMBL/GenBank/DDBJ whole genome shotgun (WGS) entry which is preliminary data.</text>
</comment>
<evidence type="ECO:0000259" key="1">
    <source>
        <dbReference type="Pfam" id="PF05368"/>
    </source>
</evidence>
<gene>
    <name evidence="2" type="ORF">BXP70_10770</name>
</gene>
<dbReference type="AlphaFoldDB" id="A0A243WET4"/>
<evidence type="ECO:0000313" key="3">
    <source>
        <dbReference type="Proteomes" id="UP000194873"/>
    </source>
</evidence>
<accession>A0A243WET4</accession>
<dbReference type="Gene3D" id="3.90.25.10">
    <property type="entry name" value="UDP-galactose 4-epimerase, domain 1"/>
    <property type="match status" value="1"/>
</dbReference>
<protein>
    <submittedName>
        <fullName evidence="2">NAD-dependent dehydratase</fullName>
    </submittedName>
</protein>
<dbReference type="PANTHER" id="PTHR43162">
    <property type="match status" value="1"/>
</dbReference>
<name>A0A243WET4_9BACT</name>
<dbReference type="Gene3D" id="3.40.50.720">
    <property type="entry name" value="NAD(P)-binding Rossmann-like Domain"/>
    <property type="match status" value="1"/>
</dbReference>
<organism evidence="2 3">
    <name type="scientific">Hymenobacter crusticola</name>
    <dbReference type="NCBI Taxonomy" id="1770526"/>
    <lineage>
        <taxon>Bacteria</taxon>
        <taxon>Pseudomonadati</taxon>
        <taxon>Bacteroidota</taxon>
        <taxon>Cytophagia</taxon>
        <taxon>Cytophagales</taxon>
        <taxon>Hymenobacteraceae</taxon>
        <taxon>Hymenobacter</taxon>
    </lineage>
</organism>
<evidence type="ECO:0000313" key="2">
    <source>
        <dbReference type="EMBL" id="OUJ74206.1"/>
    </source>
</evidence>
<dbReference type="OrthoDB" id="2149806at2"/>
<dbReference type="InterPro" id="IPR008030">
    <property type="entry name" value="NmrA-like"/>
</dbReference>
<dbReference type="EMBL" id="MTSE01000004">
    <property type="protein sequence ID" value="OUJ74206.1"/>
    <property type="molecule type" value="Genomic_DNA"/>
</dbReference>
<dbReference type="InterPro" id="IPR036291">
    <property type="entry name" value="NAD(P)-bd_dom_sf"/>
</dbReference>
<dbReference type="SUPFAM" id="SSF51735">
    <property type="entry name" value="NAD(P)-binding Rossmann-fold domains"/>
    <property type="match status" value="1"/>
</dbReference>
<dbReference type="PANTHER" id="PTHR43162:SF1">
    <property type="entry name" value="PRESTALK A DIFFERENTIATION PROTEIN A"/>
    <property type="match status" value="1"/>
</dbReference>
<keyword evidence="3" id="KW-1185">Reference proteome</keyword>
<dbReference type="InterPro" id="IPR051604">
    <property type="entry name" value="Ergot_Alk_Oxidoreductase"/>
</dbReference>
<dbReference type="RefSeq" id="WP_086594058.1">
    <property type="nucleotide sequence ID" value="NZ_MTSE01000004.1"/>
</dbReference>
<proteinExistence type="predicted"/>
<dbReference type="Pfam" id="PF05368">
    <property type="entry name" value="NmrA"/>
    <property type="match status" value="1"/>
</dbReference>
<dbReference type="Proteomes" id="UP000194873">
    <property type="component" value="Unassembled WGS sequence"/>
</dbReference>